<evidence type="ECO:0000313" key="2">
    <source>
        <dbReference type="EMBL" id="RKX69371.1"/>
    </source>
</evidence>
<proteinExistence type="predicted"/>
<dbReference type="EMBL" id="QNBE01000089">
    <property type="protein sequence ID" value="RKX69371.1"/>
    <property type="molecule type" value="Genomic_DNA"/>
</dbReference>
<reference evidence="2 3" key="1">
    <citation type="submission" date="2018-06" db="EMBL/GenBank/DDBJ databases">
        <title>Extensive metabolic versatility and redundancy in microbially diverse, dynamic hydrothermal sediments.</title>
        <authorList>
            <person name="Dombrowski N."/>
            <person name="Teske A."/>
            <person name="Baker B.J."/>
        </authorList>
    </citation>
    <scope>NUCLEOTIDE SEQUENCE [LARGE SCALE GENOMIC DNA]</scope>
    <source>
        <strain evidence="2">B36_G15</strain>
    </source>
</reference>
<name>A0A660SH96_UNCW3</name>
<gene>
    <name evidence="2" type="ORF">DRP53_08410</name>
</gene>
<dbReference type="InterPro" id="IPR026444">
    <property type="entry name" value="Secre_tail"/>
</dbReference>
<dbReference type="Pfam" id="PF18962">
    <property type="entry name" value="Por_Secre_tail"/>
    <property type="match status" value="1"/>
</dbReference>
<comment type="caution">
    <text evidence="2">The sequence shown here is derived from an EMBL/GenBank/DDBJ whole genome shotgun (WGS) entry which is preliminary data.</text>
</comment>
<dbReference type="AlphaFoldDB" id="A0A660SH96"/>
<evidence type="ECO:0000313" key="3">
    <source>
        <dbReference type="Proteomes" id="UP000268469"/>
    </source>
</evidence>
<feature type="domain" description="Secretion system C-terminal sorting" evidence="1">
    <location>
        <begin position="248"/>
        <end position="316"/>
    </location>
</feature>
<sequence>MVLVIALIFISRILFVEDPGSQNFGPALKPDTTWNRLLKELVGVENYDWYGPTYRPDEDGPDSTLMSQYELVIWNCYDYWWGSGQGQPPCLTATDQENIGRYIEKGGSFWLIGQDAIYSGVPYSWLQTYFHLEGYVQDYAQNAPILTERGERELAGLTVSFRSDYQYSNFYCDNLFPAPDAHTVLLDQTYPDNHPAIIYLGNYRTTFWTIDGREPDNWATWKEMASRIINTLTVAGRESNLRDGIITISPNPTRNRITITCLQNLKDPILIHDQTGRIVKEIQPHCGSLFLDRLPPGIYFVVVHYHGLTYHRKLVILR</sequence>
<dbReference type="Proteomes" id="UP000268469">
    <property type="component" value="Unassembled WGS sequence"/>
</dbReference>
<evidence type="ECO:0000259" key="1">
    <source>
        <dbReference type="Pfam" id="PF18962"/>
    </source>
</evidence>
<dbReference type="NCBIfam" id="TIGR04183">
    <property type="entry name" value="Por_Secre_tail"/>
    <property type="match status" value="1"/>
</dbReference>
<accession>A0A660SH96</accession>
<organism evidence="2 3">
    <name type="scientific">candidate division WOR-3 bacterium</name>
    <dbReference type="NCBI Taxonomy" id="2052148"/>
    <lineage>
        <taxon>Bacteria</taxon>
        <taxon>Bacteria division WOR-3</taxon>
    </lineage>
</organism>
<protein>
    <recommendedName>
        <fullName evidence="1">Secretion system C-terminal sorting domain-containing protein</fullName>
    </recommendedName>
</protein>